<dbReference type="Proteomes" id="UP000638560">
    <property type="component" value="Unassembled WGS sequence"/>
</dbReference>
<evidence type="ECO:0000259" key="4">
    <source>
        <dbReference type="PROSITE" id="PS50885"/>
    </source>
</evidence>
<dbReference type="CDD" id="cd01949">
    <property type="entry name" value="GGDEF"/>
    <property type="match status" value="1"/>
</dbReference>
<reference evidence="6 7" key="1">
    <citation type="submission" date="2020-11" db="EMBL/GenBank/DDBJ databases">
        <title>A novel isolate from a Black sea contaminated sediment with potential to produce alkanes: Plantactinospora alkalitolerans sp. nov.</title>
        <authorList>
            <person name="Carro L."/>
            <person name="Veyisoglu A."/>
            <person name="Guven K."/>
            <person name="Schumann P."/>
            <person name="Klenk H.-P."/>
            <person name="Sahin N."/>
        </authorList>
    </citation>
    <scope>NUCLEOTIDE SEQUENCE [LARGE SCALE GENOMIC DNA]</scope>
    <source>
        <strain evidence="6 7">S1510</strain>
    </source>
</reference>
<gene>
    <name evidence="6" type="ORF">I0C86_20360</name>
</gene>
<dbReference type="SUPFAM" id="SSF55073">
    <property type="entry name" value="Nucleotide cyclase"/>
    <property type="match status" value="1"/>
</dbReference>
<dbReference type="InterPro" id="IPR050469">
    <property type="entry name" value="Diguanylate_Cyclase"/>
</dbReference>
<dbReference type="Gene3D" id="6.10.340.10">
    <property type="match status" value="1"/>
</dbReference>
<keyword evidence="1" id="KW-0812">Transmembrane</keyword>
<keyword evidence="7" id="KW-1185">Reference proteome</keyword>
<evidence type="ECO:0000256" key="1">
    <source>
        <dbReference type="ARBA" id="ARBA00022692"/>
    </source>
</evidence>
<feature type="region of interest" description="Disordered" evidence="3">
    <location>
        <begin position="831"/>
        <end position="860"/>
    </location>
</feature>
<dbReference type="CDD" id="cd06225">
    <property type="entry name" value="HAMP"/>
    <property type="match status" value="1"/>
</dbReference>
<evidence type="ECO:0000256" key="2">
    <source>
        <dbReference type="ARBA" id="ARBA00022989"/>
    </source>
</evidence>
<dbReference type="PROSITE" id="PS50887">
    <property type="entry name" value="GGDEF"/>
    <property type="match status" value="1"/>
</dbReference>
<keyword evidence="2" id="KW-1133">Transmembrane helix</keyword>
<accession>A0ABS0GYZ9</accession>
<dbReference type="InterPro" id="IPR003018">
    <property type="entry name" value="GAF"/>
</dbReference>
<sequence length="860" mass="87782">MTTAFLAVVLGPVLLGAFFVAGTVATISRHQSEDRLNLAAGTVRTSISALCQQLHATAGAVALLADPGSRVDAATEVVARGLAGAVLITNPAGVAAFVTPGAPPRPWVSCAGPAATDAALRALAVRVELRDRLGAVVGAVWAAQVLDDAFVRRLAAASGTAVTLMRGGPDPVGTAPGDGPLPHSPPHSAPPPVVGMPPVIGVPPVLGAPSAAPPAAGPPSDRSSGTSSSDPPSGAGHPSGAVPPADAGSAGVESPETSPETSPDTSPGMSPEVESQSTESASARAGVLEAARRISGDKVVRAECGRYVRRVGPSPGQPLPLVLSVPRDPPTARYGSLGIGVLLAGALAALAAWRLARSTTRPLAELARAADRVADGDLAARVPVRAPDEVGRLADSFNRMTRDTQSYLRALVISRHQLRDQLSVLGDTLASTHDLHRILQVILRTAMAATGARAGVVLLLDPGTGILVSQCAEGLDGGEPGQGRSTGDERPGQPGPPELRVPLGGGLLGTVAATREPRRGRLDRDGPPLYAHEPHCRTYVAVPFSASAPVNPALSPPSGTGGGTLPLRPATAAPWSAGALGSGAWYAGMAGSLGAGPGDPQSAIGVLALYDRLGSDEFDDADLVTLGTFAGHAAVAVDNVRVHEEAQRLSLTDPLTGLWNYRYLKESIRREIERASRFGRMLSVLALDLDRFKEVNDTYGHAAGDAVLAEFAARIRGAMREVDLAFRQGGEEFVVLLPETDARGAATVAERLGAAVRETPIAIRPRPGVLAPVRALVSVTVSVGVAVYPDHAATGPQLLAAADEALYAAKAAGRDTYRLATAGGRPVSEEIPVRVGAASPDDGLPRAGDGSARRADAERG</sequence>
<dbReference type="SMART" id="SM00304">
    <property type="entry name" value="HAMP"/>
    <property type="match status" value="1"/>
</dbReference>
<feature type="region of interest" description="Disordered" evidence="3">
    <location>
        <begin position="163"/>
        <end position="286"/>
    </location>
</feature>
<dbReference type="Pfam" id="PF00990">
    <property type="entry name" value="GGDEF"/>
    <property type="match status" value="1"/>
</dbReference>
<feature type="compositionally biased region" description="Basic and acidic residues" evidence="3">
    <location>
        <begin position="851"/>
        <end position="860"/>
    </location>
</feature>
<evidence type="ECO:0000259" key="5">
    <source>
        <dbReference type="PROSITE" id="PS50887"/>
    </source>
</evidence>
<feature type="domain" description="HAMP" evidence="4">
    <location>
        <begin position="357"/>
        <end position="409"/>
    </location>
</feature>
<dbReference type="SUPFAM" id="SSF158472">
    <property type="entry name" value="HAMP domain-like"/>
    <property type="match status" value="1"/>
</dbReference>
<dbReference type="InterPro" id="IPR000160">
    <property type="entry name" value="GGDEF_dom"/>
</dbReference>
<dbReference type="EMBL" id="JADPUN010000189">
    <property type="protein sequence ID" value="MBF9131296.1"/>
    <property type="molecule type" value="Genomic_DNA"/>
</dbReference>
<feature type="region of interest" description="Disordered" evidence="3">
    <location>
        <begin position="472"/>
        <end position="505"/>
    </location>
</feature>
<dbReference type="SMART" id="SM00065">
    <property type="entry name" value="GAF"/>
    <property type="match status" value="1"/>
</dbReference>
<dbReference type="Pfam" id="PF00672">
    <property type="entry name" value="HAMP"/>
    <property type="match status" value="1"/>
</dbReference>
<dbReference type="NCBIfam" id="TIGR00254">
    <property type="entry name" value="GGDEF"/>
    <property type="match status" value="1"/>
</dbReference>
<evidence type="ECO:0000256" key="3">
    <source>
        <dbReference type="SAM" id="MobiDB-lite"/>
    </source>
</evidence>
<proteinExistence type="predicted"/>
<protein>
    <submittedName>
        <fullName evidence="6">Diguanylate cyclase</fullName>
    </submittedName>
</protein>
<evidence type="ECO:0000313" key="7">
    <source>
        <dbReference type="Proteomes" id="UP000638560"/>
    </source>
</evidence>
<dbReference type="PANTHER" id="PTHR45138:SF9">
    <property type="entry name" value="DIGUANYLATE CYCLASE DGCM-RELATED"/>
    <property type="match status" value="1"/>
</dbReference>
<dbReference type="PROSITE" id="PS50885">
    <property type="entry name" value="HAMP"/>
    <property type="match status" value="1"/>
</dbReference>
<feature type="compositionally biased region" description="Low complexity" evidence="3">
    <location>
        <begin position="196"/>
        <end position="210"/>
    </location>
</feature>
<dbReference type="InterPro" id="IPR043128">
    <property type="entry name" value="Rev_trsase/Diguanyl_cyclase"/>
</dbReference>
<dbReference type="InterPro" id="IPR029787">
    <property type="entry name" value="Nucleotide_cyclase"/>
</dbReference>
<evidence type="ECO:0000313" key="6">
    <source>
        <dbReference type="EMBL" id="MBF9131296.1"/>
    </source>
</evidence>
<comment type="caution">
    <text evidence="6">The sequence shown here is derived from an EMBL/GenBank/DDBJ whole genome shotgun (WGS) entry which is preliminary data.</text>
</comment>
<feature type="compositionally biased region" description="Low complexity" evidence="3">
    <location>
        <begin position="218"/>
        <end position="236"/>
    </location>
</feature>
<keyword evidence="2" id="KW-0472">Membrane</keyword>
<name>A0ABS0GYZ9_9ACTN</name>
<feature type="domain" description="GGDEF" evidence="5">
    <location>
        <begin position="680"/>
        <end position="822"/>
    </location>
</feature>
<dbReference type="SMART" id="SM00267">
    <property type="entry name" value="GGDEF"/>
    <property type="match status" value="1"/>
</dbReference>
<dbReference type="Gene3D" id="3.30.450.40">
    <property type="match status" value="1"/>
</dbReference>
<feature type="non-terminal residue" evidence="6">
    <location>
        <position position="860"/>
    </location>
</feature>
<dbReference type="Gene3D" id="3.30.70.270">
    <property type="match status" value="1"/>
</dbReference>
<organism evidence="6 7">
    <name type="scientific">Plantactinospora alkalitolerans</name>
    <dbReference type="NCBI Taxonomy" id="2789879"/>
    <lineage>
        <taxon>Bacteria</taxon>
        <taxon>Bacillati</taxon>
        <taxon>Actinomycetota</taxon>
        <taxon>Actinomycetes</taxon>
        <taxon>Micromonosporales</taxon>
        <taxon>Micromonosporaceae</taxon>
        <taxon>Plantactinospora</taxon>
    </lineage>
</organism>
<feature type="compositionally biased region" description="Polar residues" evidence="3">
    <location>
        <begin position="255"/>
        <end position="281"/>
    </location>
</feature>
<dbReference type="InterPro" id="IPR029016">
    <property type="entry name" value="GAF-like_dom_sf"/>
</dbReference>
<feature type="compositionally biased region" description="Pro residues" evidence="3">
    <location>
        <begin position="182"/>
        <end position="195"/>
    </location>
</feature>
<dbReference type="PANTHER" id="PTHR45138">
    <property type="entry name" value="REGULATORY COMPONENTS OF SENSORY TRANSDUCTION SYSTEM"/>
    <property type="match status" value="1"/>
</dbReference>
<dbReference type="SUPFAM" id="SSF55781">
    <property type="entry name" value="GAF domain-like"/>
    <property type="match status" value="2"/>
</dbReference>
<dbReference type="InterPro" id="IPR003660">
    <property type="entry name" value="HAMP_dom"/>
</dbReference>